<evidence type="ECO:0000313" key="3">
    <source>
        <dbReference type="EMBL" id="ORZ09009.1"/>
    </source>
</evidence>
<protein>
    <submittedName>
        <fullName evidence="3">Uncharacterized protein</fullName>
    </submittedName>
</protein>
<gene>
    <name evidence="3" type="ORF">BCR42DRAFT_396559</name>
</gene>
<evidence type="ECO:0000256" key="2">
    <source>
        <dbReference type="SAM" id="MobiDB-lite"/>
    </source>
</evidence>
<evidence type="ECO:0000313" key="4">
    <source>
        <dbReference type="Proteomes" id="UP000193560"/>
    </source>
</evidence>
<feature type="compositionally biased region" description="Basic and acidic residues" evidence="2">
    <location>
        <begin position="420"/>
        <end position="435"/>
    </location>
</feature>
<accession>A0A1X2I4A7</accession>
<reference evidence="3 4" key="1">
    <citation type="submission" date="2016-07" db="EMBL/GenBank/DDBJ databases">
        <title>Pervasive Adenine N6-methylation of Active Genes in Fungi.</title>
        <authorList>
            <consortium name="DOE Joint Genome Institute"/>
            <person name="Mondo S.J."/>
            <person name="Dannebaum R.O."/>
            <person name="Kuo R.C."/>
            <person name="Labutti K."/>
            <person name="Haridas S."/>
            <person name="Kuo A."/>
            <person name="Salamov A."/>
            <person name="Ahrendt S.R."/>
            <person name="Lipzen A."/>
            <person name="Sullivan W."/>
            <person name="Andreopoulos W.B."/>
            <person name="Clum A."/>
            <person name="Lindquist E."/>
            <person name="Daum C."/>
            <person name="Ramamoorthy G.K."/>
            <person name="Gryganskyi A."/>
            <person name="Culley D."/>
            <person name="Magnuson J.K."/>
            <person name="James T.Y."/>
            <person name="O'Malley M.A."/>
            <person name="Stajich J.E."/>
            <person name="Spatafora J.W."/>
            <person name="Visel A."/>
            <person name="Grigoriev I.V."/>
        </authorList>
    </citation>
    <scope>NUCLEOTIDE SEQUENCE [LARGE SCALE GENOMIC DNA]</scope>
    <source>
        <strain evidence="3 4">NRRL 1336</strain>
    </source>
</reference>
<dbReference type="Proteomes" id="UP000193560">
    <property type="component" value="Unassembled WGS sequence"/>
</dbReference>
<feature type="region of interest" description="Disordered" evidence="2">
    <location>
        <begin position="400"/>
        <end position="447"/>
    </location>
</feature>
<sequence length="500" mass="56176">MDIIITRGHKQQVQLEKLQEVQETQQKRLQQIEETVQQQQQQIHEETRQLKELQQQQQVYIEIQKLTETQTTLQQQIQLLEVMQATQQQQYQQIHQSLRQKEQPMETAAPAQPIIPWPTRTKSLQAVRKPRFLAALLYAKNANTVMEKIVASYYHVTHIAPMMTRMTWDALPATLKQSAITDLEHLLRLEGYSLHSAEDHWMAVYLMNEQCIEIRWHQQASGLFYFLKKKKIANYGPAHPTSPDDAFVTAILAAEITPTVTEATLVTGNLSPAIAEASPTSVTADSESSSSYVTAPEGPAYLSFPVPAQEEDDEYQAYGTNETVVETSPVIEEPVAISTSKEPIAPTDNTIFKPLWRSVSIIPDHHSNASSSPSPPPESVTTTQLYQWQALLPSFTAPTPAVIHREPPAAEPMTSNASPHLDKEEDKKGTSKRQLDDDDDDDVDNDGPVIGPMGHLCHDGNWFCLLMKATNNGGIMVPPSPYIKPHNSGQASWWFTSHRK</sequence>
<dbReference type="AlphaFoldDB" id="A0A1X2I4A7"/>
<feature type="coiled-coil region" evidence="1">
    <location>
        <begin position="15"/>
        <end position="83"/>
    </location>
</feature>
<proteinExistence type="predicted"/>
<name>A0A1X2I4A7_9FUNG</name>
<feature type="compositionally biased region" description="Acidic residues" evidence="2">
    <location>
        <begin position="436"/>
        <end position="445"/>
    </location>
</feature>
<evidence type="ECO:0000256" key="1">
    <source>
        <dbReference type="SAM" id="Coils"/>
    </source>
</evidence>
<keyword evidence="1" id="KW-0175">Coiled coil</keyword>
<organism evidence="3 4">
    <name type="scientific">Absidia repens</name>
    <dbReference type="NCBI Taxonomy" id="90262"/>
    <lineage>
        <taxon>Eukaryota</taxon>
        <taxon>Fungi</taxon>
        <taxon>Fungi incertae sedis</taxon>
        <taxon>Mucoromycota</taxon>
        <taxon>Mucoromycotina</taxon>
        <taxon>Mucoromycetes</taxon>
        <taxon>Mucorales</taxon>
        <taxon>Cunninghamellaceae</taxon>
        <taxon>Absidia</taxon>
    </lineage>
</organism>
<dbReference type="EMBL" id="MCGE01000029">
    <property type="protein sequence ID" value="ORZ09009.1"/>
    <property type="molecule type" value="Genomic_DNA"/>
</dbReference>
<dbReference type="STRING" id="90262.A0A1X2I4A7"/>
<comment type="caution">
    <text evidence="3">The sequence shown here is derived from an EMBL/GenBank/DDBJ whole genome shotgun (WGS) entry which is preliminary data.</text>
</comment>
<keyword evidence="4" id="KW-1185">Reference proteome</keyword>